<evidence type="ECO:0000313" key="2">
    <source>
        <dbReference type="Proteomes" id="UP000326198"/>
    </source>
</evidence>
<dbReference type="Gene3D" id="3.10.180.10">
    <property type="entry name" value="2,3-Dihydroxybiphenyl 1,2-Dioxygenase, domain 1"/>
    <property type="match status" value="1"/>
</dbReference>
<organism evidence="1 2">
    <name type="scientific">Aspergillus bertholletiae</name>
    <dbReference type="NCBI Taxonomy" id="1226010"/>
    <lineage>
        <taxon>Eukaryota</taxon>
        <taxon>Fungi</taxon>
        <taxon>Dikarya</taxon>
        <taxon>Ascomycota</taxon>
        <taxon>Pezizomycotina</taxon>
        <taxon>Eurotiomycetes</taxon>
        <taxon>Eurotiomycetidae</taxon>
        <taxon>Eurotiales</taxon>
        <taxon>Aspergillaceae</taxon>
        <taxon>Aspergillus</taxon>
        <taxon>Aspergillus subgen. Circumdati</taxon>
    </lineage>
</organism>
<dbReference type="SUPFAM" id="SSF54593">
    <property type="entry name" value="Glyoxalase/Bleomycin resistance protein/Dihydroxybiphenyl dioxygenase"/>
    <property type="match status" value="1"/>
</dbReference>
<dbReference type="EMBL" id="ML736221">
    <property type="protein sequence ID" value="KAE8377576.1"/>
    <property type="molecule type" value="Genomic_DNA"/>
</dbReference>
<keyword evidence="2" id="KW-1185">Reference proteome</keyword>
<dbReference type="CDD" id="cd07262">
    <property type="entry name" value="VOC_like"/>
    <property type="match status" value="1"/>
</dbReference>
<dbReference type="Proteomes" id="UP000326198">
    <property type="component" value="Unassembled WGS sequence"/>
</dbReference>
<dbReference type="PANTHER" id="PTHR35006">
    <property type="entry name" value="GLYOXALASE FAMILY PROTEIN (AFU_ORTHOLOGUE AFUA_5G14830)"/>
    <property type="match status" value="1"/>
</dbReference>
<sequence length="132" mass="14326">MTIDHTSLHIPKAKFDDCLNLYIAALKPLGYEVRVRYGETTVGLASIHDTGNCPPADLWVIASDDATTRSNHLAFRAPDRATVDAFHKAAIQAGGEDNGKPGLRTMYHPNYYGAFVIDAVGNNIEAVCHTAE</sequence>
<dbReference type="InterPro" id="IPR029068">
    <property type="entry name" value="Glyas_Bleomycin-R_OHBP_Dase"/>
</dbReference>
<gene>
    <name evidence="1" type="ORF">BDV26DRAFT_293051</name>
</gene>
<evidence type="ECO:0000313" key="1">
    <source>
        <dbReference type="EMBL" id="KAE8377576.1"/>
    </source>
</evidence>
<accession>A0A5N7B717</accession>
<dbReference type="OrthoDB" id="10249419at2759"/>
<name>A0A5N7B717_9EURO</name>
<dbReference type="PANTHER" id="PTHR35006:SF2">
    <property type="entry name" value="GLYOXALASE FAMILY PROTEIN (AFU_ORTHOLOGUE AFUA_5G14830)"/>
    <property type="match status" value="1"/>
</dbReference>
<dbReference type="AlphaFoldDB" id="A0A5N7B717"/>
<protein>
    <submittedName>
        <fullName evidence="1">Glyoxalase family protein</fullName>
    </submittedName>
</protein>
<proteinExistence type="predicted"/>
<reference evidence="1 2" key="1">
    <citation type="submission" date="2019-04" db="EMBL/GenBank/DDBJ databases">
        <title>Friends and foes A comparative genomics studyof 23 Aspergillus species from section Flavi.</title>
        <authorList>
            <consortium name="DOE Joint Genome Institute"/>
            <person name="Kjaerbolling I."/>
            <person name="Vesth T."/>
            <person name="Frisvad J.C."/>
            <person name="Nybo J.L."/>
            <person name="Theobald S."/>
            <person name="Kildgaard S."/>
            <person name="Isbrandt T."/>
            <person name="Kuo A."/>
            <person name="Sato A."/>
            <person name="Lyhne E.K."/>
            <person name="Kogle M.E."/>
            <person name="Wiebenga A."/>
            <person name="Kun R.S."/>
            <person name="Lubbers R.J."/>
            <person name="Makela M.R."/>
            <person name="Barry K."/>
            <person name="Chovatia M."/>
            <person name="Clum A."/>
            <person name="Daum C."/>
            <person name="Haridas S."/>
            <person name="He G."/>
            <person name="LaButti K."/>
            <person name="Lipzen A."/>
            <person name="Mondo S."/>
            <person name="Riley R."/>
            <person name="Salamov A."/>
            <person name="Simmons B.A."/>
            <person name="Magnuson J.K."/>
            <person name="Henrissat B."/>
            <person name="Mortensen U.H."/>
            <person name="Larsen T.O."/>
            <person name="Devries R.P."/>
            <person name="Grigoriev I.V."/>
            <person name="Machida M."/>
            <person name="Baker S.E."/>
            <person name="Andersen M.R."/>
        </authorList>
    </citation>
    <scope>NUCLEOTIDE SEQUENCE [LARGE SCALE GENOMIC DNA]</scope>
    <source>
        <strain evidence="1 2">IBT 29228</strain>
    </source>
</reference>